<evidence type="ECO:0000256" key="2">
    <source>
        <dbReference type="PROSITE-ProRule" id="PRU00283"/>
    </source>
</evidence>
<keyword evidence="7" id="KW-1185">Reference proteome</keyword>
<comment type="similarity">
    <text evidence="2">Belongs to the TRAFAC class myosin-kinesin ATPase superfamily. Kinesin family.</text>
</comment>
<dbReference type="EMBL" id="CAXHTA020000020">
    <property type="protein sequence ID" value="CAL5229257.1"/>
    <property type="molecule type" value="Genomic_DNA"/>
</dbReference>
<gene>
    <name evidence="6" type="primary">g12547</name>
    <name evidence="6" type="ORF">VP750_LOCUS11163</name>
</gene>
<feature type="region of interest" description="Disordered" evidence="4">
    <location>
        <begin position="902"/>
        <end position="942"/>
    </location>
</feature>
<organism evidence="6 7">
    <name type="scientific">Coccomyxa viridis</name>
    <dbReference type="NCBI Taxonomy" id="1274662"/>
    <lineage>
        <taxon>Eukaryota</taxon>
        <taxon>Viridiplantae</taxon>
        <taxon>Chlorophyta</taxon>
        <taxon>core chlorophytes</taxon>
        <taxon>Trebouxiophyceae</taxon>
        <taxon>Trebouxiophyceae incertae sedis</taxon>
        <taxon>Coccomyxaceae</taxon>
        <taxon>Coccomyxa</taxon>
    </lineage>
</organism>
<evidence type="ECO:0000313" key="6">
    <source>
        <dbReference type="EMBL" id="CAL5229257.1"/>
    </source>
</evidence>
<dbReference type="Pfam" id="PF00225">
    <property type="entry name" value="Kinesin"/>
    <property type="match status" value="1"/>
</dbReference>
<feature type="compositionally biased region" description="Low complexity" evidence="4">
    <location>
        <begin position="750"/>
        <end position="776"/>
    </location>
</feature>
<dbReference type="InterPro" id="IPR027640">
    <property type="entry name" value="Kinesin-like_fam"/>
</dbReference>
<feature type="compositionally biased region" description="Basic and acidic residues" evidence="4">
    <location>
        <begin position="696"/>
        <end position="718"/>
    </location>
</feature>
<evidence type="ECO:0000313" key="7">
    <source>
        <dbReference type="Proteomes" id="UP001497392"/>
    </source>
</evidence>
<comment type="caution">
    <text evidence="6">The sequence shown here is derived from an EMBL/GenBank/DDBJ whole genome shotgun (WGS) entry which is preliminary data.</text>
</comment>
<dbReference type="PANTHER" id="PTHR24115">
    <property type="entry name" value="KINESIN-RELATED"/>
    <property type="match status" value="1"/>
</dbReference>
<sequence>MELASAAANSIKKAAQTILVALRFRESGATDTEQVGEEGANANQDACFYVPYPESRRNTEDTVELHIPHGAPAEQGTRVFSFDQVVNEDAGLQFAYDYTAGKLVKQVRREGGSGCFISLGLTRSGKTFMMQGDHDQGDTGIVMRAVQELLYYSPTGTRSGHMGARPDDHLTWSVAMSHCEVYGDVVNDLLNDNMMLKLVEDEDGHVIPDGLSEVRIEDMCEAEEVLSLSWGQRYQRGTRSIGHSVITLYLYTEGSPLPRFHVHSLAGERRVPHARLTFVDMAGMEPAKDILESQLPMEDIRHLQESNEALHTCLSRHLWQQQGGFKEPLDIPYSSSKVTHLLKDVFVGQTHLGLCLNVSPLATEFCGETLQLLKQLSLPRGGRRTTGLSRQLNEPAAVLQHQPQHDRQEEEADAAPLSRKEQKAKMRREVRTPKAEIMLYAEQEQSQRWRAQAMHLEQELSVARSAAQSQRDAFLQHLETARRLSPGDVAALTRQRDDALAQLRQSEAARAQETAAAKQDLDKEANSLLNLCNRHIAQRNEERQARAAAESRAADLEQKLMAEQSQVAELRKQCRRINAGKEVREDLEDALLALGELDMDLTASQARNEQAEQLITQLQAQLEEAAAASSVAEEQNAQLSSQLAVGNSANASMAAVLRKTQQACQAAQEAAEKDRQRAAVMAALLAAMAQQLGDLQKSKKERSAKLAEAREQARKRLQEAQPGSAAQRLYGAAAPARKLPPRVEHHEDAGSQANSAGAGAERTNAPTAAAAPAAAVAPEAHQAAGLRTAPCTPEASAAARVPRSAYRVVQPSAALLHACKAMASVDSPVALNRATPAKRARDEGTGLAPASALTAAPAAIYQEERRVRRRVASSRAPGVETAAPAAAAQSYSAAGARAQMSVAAAGPERRPLEAGQTQPAAARPGHRRSYAASQNRPPGRQPVTRSMAAYAQLPSVLPPIPESSLAAGAQSLRVPVEKQASVAAPTRRIKQNARKATGAKAPNTRAAPARCWH</sequence>
<dbReference type="SUPFAM" id="SSF52540">
    <property type="entry name" value="P-loop containing nucleoside triphosphate hydrolases"/>
    <property type="match status" value="1"/>
</dbReference>
<proteinExistence type="inferred from homology"/>
<feature type="region of interest" description="Disordered" evidence="4">
    <location>
        <begin position="694"/>
        <end position="730"/>
    </location>
</feature>
<dbReference type="Proteomes" id="UP001497392">
    <property type="component" value="Unassembled WGS sequence"/>
</dbReference>
<dbReference type="PANTHER" id="PTHR24115:SF1004">
    <property type="entry name" value="KINESIN-LIKE PROTEIN KIF15"/>
    <property type="match status" value="1"/>
</dbReference>
<feature type="region of interest" description="Disordered" evidence="4">
    <location>
        <begin position="742"/>
        <end position="776"/>
    </location>
</feature>
<dbReference type="SMART" id="SM00129">
    <property type="entry name" value="KISc"/>
    <property type="match status" value="1"/>
</dbReference>
<dbReference type="InterPro" id="IPR027417">
    <property type="entry name" value="P-loop_NTPase"/>
</dbReference>
<feature type="region of interest" description="Disordered" evidence="4">
    <location>
        <begin position="380"/>
        <end position="429"/>
    </location>
</feature>
<dbReference type="Gene3D" id="3.40.850.10">
    <property type="entry name" value="Kinesin motor domain"/>
    <property type="match status" value="1"/>
</dbReference>
<reference evidence="6 7" key="1">
    <citation type="submission" date="2024-06" db="EMBL/GenBank/DDBJ databases">
        <authorList>
            <person name="Kraege A."/>
            <person name="Thomma B."/>
        </authorList>
    </citation>
    <scope>NUCLEOTIDE SEQUENCE [LARGE SCALE GENOMIC DNA]</scope>
</reference>
<dbReference type="InterPro" id="IPR001752">
    <property type="entry name" value="Kinesin_motor_dom"/>
</dbReference>
<keyword evidence="3" id="KW-0175">Coiled coil</keyword>
<feature type="compositionally biased region" description="Basic and acidic residues" evidence="4">
    <location>
        <begin position="418"/>
        <end position="429"/>
    </location>
</feature>
<feature type="coiled-coil region" evidence="3">
    <location>
        <begin position="539"/>
        <end position="573"/>
    </location>
</feature>
<protein>
    <submittedName>
        <fullName evidence="6">G12547 protein</fullName>
    </submittedName>
</protein>
<dbReference type="PRINTS" id="PR00380">
    <property type="entry name" value="KINESINHEAVY"/>
</dbReference>
<evidence type="ECO:0000256" key="1">
    <source>
        <dbReference type="ARBA" id="ARBA00023175"/>
    </source>
</evidence>
<keyword evidence="1 2" id="KW-0505">Motor protein</keyword>
<keyword evidence="2" id="KW-0547">Nucleotide-binding</keyword>
<feature type="binding site" evidence="2">
    <location>
        <begin position="120"/>
        <end position="127"/>
    </location>
    <ligand>
        <name>ATP</name>
        <dbReference type="ChEBI" id="CHEBI:30616"/>
    </ligand>
</feature>
<evidence type="ECO:0000256" key="4">
    <source>
        <dbReference type="SAM" id="MobiDB-lite"/>
    </source>
</evidence>
<dbReference type="PROSITE" id="PS50067">
    <property type="entry name" value="KINESIN_MOTOR_2"/>
    <property type="match status" value="1"/>
</dbReference>
<feature type="region of interest" description="Disordered" evidence="4">
    <location>
        <begin position="977"/>
        <end position="1013"/>
    </location>
</feature>
<name>A0ABP1GAY7_9CHLO</name>
<feature type="domain" description="Kinesin motor" evidence="5">
    <location>
        <begin position="17"/>
        <end position="382"/>
    </location>
</feature>
<dbReference type="InterPro" id="IPR036961">
    <property type="entry name" value="Kinesin_motor_dom_sf"/>
</dbReference>
<evidence type="ECO:0000259" key="5">
    <source>
        <dbReference type="PROSITE" id="PS50067"/>
    </source>
</evidence>
<evidence type="ECO:0000256" key="3">
    <source>
        <dbReference type="SAM" id="Coils"/>
    </source>
</evidence>
<keyword evidence="2" id="KW-0067">ATP-binding</keyword>
<accession>A0ABP1GAY7</accession>